<dbReference type="AlphaFoldDB" id="A0A2Z4J9A1"/>
<evidence type="ECO:0000313" key="2">
    <source>
        <dbReference type="Proteomes" id="UP000249616"/>
    </source>
</evidence>
<dbReference type="SFLD" id="SFLDG01129">
    <property type="entry name" value="C1.5:_HAD__Beta-PGM__Phosphata"/>
    <property type="match status" value="1"/>
</dbReference>
<name>A0A2Z4J9A1_9ACTN</name>
<dbReference type="SUPFAM" id="SSF56784">
    <property type="entry name" value="HAD-like"/>
    <property type="match status" value="1"/>
</dbReference>
<evidence type="ECO:0000313" key="1">
    <source>
        <dbReference type="EMBL" id="AWW41580.1"/>
    </source>
</evidence>
<reference evidence="1 2" key="1">
    <citation type="journal article" date="2019" name="Int. J. Syst. Evol. Microbiol.">
        <title>Streptomyces cadmiisoli sp. nov., a novel actinomycete isolated from cadmium-contaminated soil.</title>
        <authorList>
            <person name="Li K."/>
            <person name="Tang X."/>
            <person name="Zhao J."/>
            <person name="Guo Y."/>
            <person name="Tang Y."/>
            <person name="Gao J."/>
        </authorList>
    </citation>
    <scope>NUCLEOTIDE SEQUENCE [LARGE SCALE GENOMIC DNA]</scope>
    <source>
        <strain evidence="1 2">ZFG47</strain>
    </source>
</reference>
<dbReference type="InterPro" id="IPR023198">
    <property type="entry name" value="PGP-like_dom2"/>
</dbReference>
<dbReference type="Proteomes" id="UP000249616">
    <property type="component" value="Chromosome"/>
</dbReference>
<dbReference type="KEGG" id="scad:DN051_37025"/>
<dbReference type="PANTHER" id="PTHR43481">
    <property type="entry name" value="FRUCTOSE-1-PHOSPHATE PHOSPHATASE"/>
    <property type="match status" value="1"/>
</dbReference>
<sequence length="239" mass="24734">MRRCDRVFRATIFDLDDTLVDTQGGWAQVCADFAARHGHRWSAEDTAALHGNGSWATYVAGLCGNAVTSTDVVTSCTAAMLDECAQGHVRALPGAVELVHEAERHGPVGVATASPRRFVKAVLEDLGLAGLLRAVVCGEDVAQVKPAPDPYLRAAAEVGVPPCCCLAVEDSPSGIRSAATAGMGVLAVPRDSMTLPDDVSRLPVALARSAVDALPLLPGLLAPRPRSLVRGGAPARTAG</sequence>
<dbReference type="Gene3D" id="3.40.50.1000">
    <property type="entry name" value="HAD superfamily/HAD-like"/>
    <property type="match status" value="1"/>
</dbReference>
<protein>
    <recommendedName>
        <fullName evidence="3">HAD family phosphatase</fullName>
    </recommendedName>
</protein>
<dbReference type="InterPro" id="IPR051806">
    <property type="entry name" value="HAD-like_SPP"/>
</dbReference>
<dbReference type="PANTHER" id="PTHR43481:SF4">
    <property type="entry name" value="GLYCEROL-1-PHOSPHATE PHOSPHOHYDROLASE 1-RELATED"/>
    <property type="match status" value="1"/>
</dbReference>
<dbReference type="InterPro" id="IPR006439">
    <property type="entry name" value="HAD-SF_hydro_IA"/>
</dbReference>
<accession>A0A2Z4J9A1</accession>
<organism evidence="1 2">
    <name type="scientific">Streptomyces cadmiisoli</name>
    <dbReference type="NCBI Taxonomy" id="2184053"/>
    <lineage>
        <taxon>Bacteria</taxon>
        <taxon>Bacillati</taxon>
        <taxon>Actinomycetota</taxon>
        <taxon>Actinomycetes</taxon>
        <taxon>Kitasatosporales</taxon>
        <taxon>Streptomycetaceae</taxon>
        <taxon>Streptomyces</taxon>
        <taxon>Streptomyces aurantiacus group</taxon>
    </lineage>
</organism>
<dbReference type="SFLD" id="SFLDS00003">
    <property type="entry name" value="Haloacid_Dehalogenase"/>
    <property type="match status" value="1"/>
</dbReference>
<dbReference type="EMBL" id="CP030073">
    <property type="protein sequence ID" value="AWW41580.1"/>
    <property type="molecule type" value="Genomic_DNA"/>
</dbReference>
<dbReference type="Gene3D" id="1.10.150.240">
    <property type="entry name" value="Putative phosphatase, domain 2"/>
    <property type="match status" value="1"/>
</dbReference>
<evidence type="ECO:0008006" key="3">
    <source>
        <dbReference type="Google" id="ProtNLM"/>
    </source>
</evidence>
<dbReference type="Pfam" id="PF00702">
    <property type="entry name" value="Hydrolase"/>
    <property type="match status" value="1"/>
</dbReference>
<dbReference type="InterPro" id="IPR023214">
    <property type="entry name" value="HAD_sf"/>
</dbReference>
<dbReference type="GO" id="GO:0050308">
    <property type="term" value="F:sugar-phosphatase activity"/>
    <property type="evidence" value="ECO:0007669"/>
    <property type="project" value="TreeGrafter"/>
</dbReference>
<proteinExistence type="predicted"/>
<gene>
    <name evidence="1" type="ORF">DN051_37025</name>
</gene>
<dbReference type="InterPro" id="IPR036412">
    <property type="entry name" value="HAD-like_sf"/>
</dbReference>
<keyword evidence="2" id="KW-1185">Reference proteome</keyword>
<dbReference type="NCBIfam" id="TIGR01509">
    <property type="entry name" value="HAD-SF-IA-v3"/>
    <property type="match status" value="1"/>
</dbReference>